<reference evidence="2 3" key="1">
    <citation type="submission" date="2020-04" db="EMBL/GenBank/DDBJ databases">
        <authorList>
            <person name="De Canck E."/>
        </authorList>
    </citation>
    <scope>NUCLEOTIDE SEQUENCE [LARGE SCALE GENOMIC DNA]</scope>
    <source>
        <strain evidence="2 3">LMG 22037</strain>
    </source>
</reference>
<dbReference type="EMBL" id="CADIKB010000020">
    <property type="protein sequence ID" value="CAB3709506.1"/>
    <property type="molecule type" value="Genomic_DNA"/>
</dbReference>
<evidence type="ECO:0000256" key="1">
    <source>
        <dbReference type="SAM" id="MobiDB-lite"/>
    </source>
</evidence>
<organism evidence="2 3">
    <name type="scientific">Paraburkholderia phenoliruptrix</name>
    <dbReference type="NCBI Taxonomy" id="252970"/>
    <lineage>
        <taxon>Bacteria</taxon>
        <taxon>Pseudomonadati</taxon>
        <taxon>Pseudomonadota</taxon>
        <taxon>Betaproteobacteria</taxon>
        <taxon>Burkholderiales</taxon>
        <taxon>Burkholderiaceae</taxon>
        <taxon>Paraburkholderia</taxon>
    </lineage>
</organism>
<dbReference type="Proteomes" id="UP000494249">
    <property type="component" value="Unassembled WGS sequence"/>
</dbReference>
<sequence>MHGVAVLRQALLLAQSSAAMSQPVNNASDDMPMTRRRINATI</sequence>
<proteinExistence type="predicted"/>
<accession>A0A6J5BMF2</accession>
<dbReference type="AlphaFoldDB" id="A0A6J5BMF2"/>
<gene>
    <name evidence="2" type="ORF">LMG22037_03974</name>
</gene>
<evidence type="ECO:0000313" key="3">
    <source>
        <dbReference type="Proteomes" id="UP000494249"/>
    </source>
</evidence>
<protein>
    <submittedName>
        <fullName evidence="2">Uncharacterized protein</fullName>
    </submittedName>
</protein>
<evidence type="ECO:0000313" key="2">
    <source>
        <dbReference type="EMBL" id="CAB3709506.1"/>
    </source>
</evidence>
<feature type="region of interest" description="Disordered" evidence="1">
    <location>
        <begin position="19"/>
        <end position="42"/>
    </location>
</feature>
<name>A0A6J5BMF2_9BURK</name>